<protein>
    <submittedName>
        <fullName evidence="8">Uncharacterized protein</fullName>
    </submittedName>
</protein>
<feature type="domain" description="GAR" evidence="7">
    <location>
        <begin position="3684"/>
        <end position="3756"/>
    </location>
</feature>
<dbReference type="Gene3D" id="3.30.920.20">
    <property type="entry name" value="Gas2-like domain"/>
    <property type="match status" value="1"/>
</dbReference>
<evidence type="ECO:0000256" key="2">
    <source>
        <dbReference type="ARBA" id="ARBA00022490"/>
    </source>
</evidence>
<dbReference type="InterPro" id="IPR036534">
    <property type="entry name" value="GAR_dom_sf"/>
</dbReference>
<feature type="compositionally biased region" description="Polar residues" evidence="5">
    <location>
        <begin position="3799"/>
        <end position="3809"/>
    </location>
</feature>
<dbReference type="CDD" id="cd00176">
    <property type="entry name" value="SPEC"/>
    <property type="match status" value="14"/>
</dbReference>
<feature type="coiled-coil region" evidence="4">
    <location>
        <begin position="1725"/>
        <end position="1752"/>
    </location>
</feature>
<feature type="coiled-coil region" evidence="4">
    <location>
        <begin position="2045"/>
        <end position="2079"/>
    </location>
</feature>
<feature type="compositionally biased region" description="Polar residues" evidence="5">
    <location>
        <begin position="4054"/>
        <end position="4096"/>
    </location>
</feature>
<dbReference type="GO" id="GO:0008017">
    <property type="term" value="F:microtubule binding"/>
    <property type="evidence" value="ECO:0007669"/>
    <property type="project" value="InterPro"/>
</dbReference>
<dbReference type="SUPFAM" id="SSF143575">
    <property type="entry name" value="GAS2 domain-like"/>
    <property type="match status" value="1"/>
</dbReference>
<dbReference type="PROSITE" id="PS50222">
    <property type="entry name" value="EF_HAND_2"/>
    <property type="match status" value="1"/>
</dbReference>
<organism evidence="8">
    <name type="scientific">Lepeophtheirus salmonis</name>
    <name type="common">Salmon louse</name>
    <name type="synonym">Caligus salmonis</name>
    <dbReference type="NCBI Taxonomy" id="72036"/>
    <lineage>
        <taxon>Eukaryota</taxon>
        <taxon>Metazoa</taxon>
        <taxon>Ecdysozoa</taxon>
        <taxon>Arthropoda</taxon>
        <taxon>Crustacea</taxon>
        <taxon>Multicrustacea</taxon>
        <taxon>Hexanauplia</taxon>
        <taxon>Copepoda</taxon>
        <taxon>Siphonostomatoida</taxon>
        <taxon>Caligidae</taxon>
        <taxon>Lepeophtheirus</taxon>
    </lineage>
</organism>
<dbReference type="InterPro" id="IPR043197">
    <property type="entry name" value="Plakin"/>
</dbReference>
<dbReference type="GO" id="GO:0042060">
    <property type="term" value="P:wound healing"/>
    <property type="evidence" value="ECO:0007669"/>
    <property type="project" value="TreeGrafter"/>
</dbReference>
<feature type="region of interest" description="Disordered" evidence="5">
    <location>
        <begin position="805"/>
        <end position="845"/>
    </location>
</feature>
<feature type="compositionally biased region" description="Polar residues" evidence="5">
    <location>
        <begin position="3919"/>
        <end position="3932"/>
    </location>
</feature>
<dbReference type="InterPro" id="IPR018159">
    <property type="entry name" value="Spectrin/alpha-actinin"/>
</dbReference>
<sequence length="4147" mass="473083">IDKKSAYVKDTWKRKYMSLSEATRKKIIKQGRVMNTTTGKYLTVQEAIDLDILVRDIKLISLIEVLDFGMYQPYSGKIIVPGSERAMTLTEAVETKFIDITKTIVKSRKSHHYISIKEAIRMGDIDGLTGMYGSINLLEARSKGYLLSRDALEAVQEKFRQAGSNLESLNKWLDKIERQIASQESLSENVDNLKSQINGLKNIKEDIDNHNRPVNNTLDIIVELVETGSDVLSTAELNQLQSEGKVLKDRYDSVNDNSDKLHKRQLSALEELVKFRSEMSSFTTWMEKAYKVLEDKERQLANLNKLQGNTDGFKEFISDVMTHGADLKFLTISGQKFVDLSKEYLNSLNEYKVKLRSSHSKQVESQVSEEVTHVSTSYHELLTRANKLSDRFSRVGNKSKDYNDAVEKAKKWLKDVEPKVSKICSEPIGAEPRVVEEQLNRAKTINNDIIANEKLINDAKQAASNLLGSLDDSQMSPQEKRQIEQTPFELQDRYDAVANAMANRCTELDSALVQSQGVQDALANIVSWLDSADNQLKSLNKPASLIRERLDEQIRQLKVLQSDIDSHENSIQNMYKSAQEFVQSAKNVRESKKIETKVKEVQKKFENLVKVVNQRNVLLSEVSVSLDSFTVSVEKFDDWFNDILDILESKEVLQMDSEEGVRRIEEVIRKKDQKRPEFDEMMKNGKNLVSKKDVTDTVHCKETIKELEEKWKELGEILGERQNQNRARKQSLNAYEALRDQVNQWLDRMEQKIDQLDPVGVELDIIKKQIDELRPLTQEYTSYSKTIDKINEIGIQYDAILRGTSLENGTSNNRRQSISPRKPSLTPSILGSRRPSAVPKFGISNGGIRRESQIPTFHDQSPIQIQLSEINNRYDMLGMRFGDREADLNKMKEEIKIHFDNLKQIQIFLEKQEKSFPRDHTPTDKRDSDKQLKLIKSILDQLYENQPLLDETKVSIKDLLRKRPNAPGSEVIDNKLNEVVTRWKDLQDKCKSQIDSLDDLKDFQDIYDNLNNWLNSKGRMMNVLGPIASDPRLVQNQMSQIAVMREEFNEKIPHKDRFNETGGMLLDRAGSNSPDGRKINEKLGHINNKWDELLSRLDERERALDALSGPTRDFLNLSNKLQDNIAKVSDDLDDIAISKGDPEQKMKLLENTAQNFDDQRPLLAEVVSVGDHLQDILTDPASKSEIKGKLGQVERQYNNCRKKLDKALAELENAAREGREFDESCLAAEQMLKEFESLLSDKLVVSADKDILKRQIQEFEPLYQEIMSKEHEIIMILNSGRDVISKSKNAKNQQKTLENIDKQWQKLKKNAQDRQKRLNTSMEYCKKYITSQDKFFPWLEKAENTFEHLQPLSFVRTELQKQEKELQSFRNDVNRHSSEYEGTVVNGSTFVDSCDTDKEIVKEELTNLKERWDALNLAISERGHNLSDLLSKLSEFNEDARDLGNSLKRVEDKLGGLTNAPKDAKTLETIKGLLEDLKGLDKNMGKVQREGEDLLNDADHIGSDASNINDLINSLGNRLGSLKDRLEDQAEDLQNAGAAIGDFNDKIKDLNNDIGLLDDEFNKFGPIARDLDTLNRQMGEVHDFTDKVNIYRERVQETLEISETIIAQGFVSNPRELKDKVSSLNRQLDKLHTRGQSREKDIDNMIEKVSAFYDLYEGVMSDIEEVFREEKSFGVIGRDIESIKSQQEDFKRFQRNAVESVGKEVEKTNRNGQGLIQSAASGVNTNQMERDLEKLNDKWNDLKQNIADRERKLDQGLLQSGKFQEALAGLMSWMNEMDEMMANQKAPSSDYKVIKAQVQEQKFVAKLLADRKGAVDSLIKMGKEIAASADPSERRRIEGEVSALEDRFSDLNKKSQDRKDLLEDAMQIAKEYHDKLGPLEKWLDKTEKKVKSMEVVPTEEDQIQKRINEHDKVHDEIIGKQPSFDDLADVASALMQVVGEEDAQALAEKIEELTNRYGLLVNNSDNIHNLLKDSIAGLRNLVLTYEDLLSWMETVERKLSNYKILSVFTEKLMVQMEELHYVTEEIVSKQKNVDDVVIQGNVLMKNIANEEALQLKDKLDSLQRKYNDLASKAADLLKNAQEMLPLVQNFHQSHSRLTEWMTGVEGIFQSLDTYSLEDQELEIKRLEQDVMDNRPLLEGINISGPQLCQMSPGEGARTIEELVSRDNKRFDAICEQIQRRGERIQLSKQRSNEVVADIDELLDWFREVENQIRDADPPSSEPDVIRIQLKEHKALNDDISSQKGRVRDVLSNAKRVLRESAQTSETEQVKEKMDDLKETMEIVIKLSNDRLGILEQALPLSEHFYETHNELTDWLDDIERDAMNQHMPAMRPDVIAKQQELNRSLMQSIQDHKPVLDRLNKTGGALLRLIVEDDAYRVQDIIETDNQRYNALKLSVRERQQALEDALQECSQFTDKLDGMLNALANTAEQVNNAEPVSAHPEKIKEQMEDNNAIIDDLAKKEAAFEAVKKAASDIIQKAPNKNDPAIKDIKKKLDTLNALWNKIQKGTKDRSVSLENALALAEKFWDELQQIISQIKKIQDNLNSQDPPAVEPKAIEAQKAELKNIKRDIDNTKPGVDKCRQTGKDLIGMVGDADRPELRRHIEDLDSAWNNITSMYARREQNLLDAMEKAMEFYETLRILGEFLKKSERNFDGLGPIGSDIDQVKKQIDQLRKFKDEVDPYMIKVEALNRSLSRQASDLTEKASSEQARAIKEPLIDVNHRWEDLNRGISERKRELEHALLRLGQFQHALNELLIWIGRTENTLDTLKPVFGDPQVIEVELAKLKVMVNDIQAHQSSVDTLNDAGRQIIESERGSREASDTQNKLNELNTKWNNLLGKAEDRQVELEDALREAQLFNQEIQDMLLWLNDVDGALSSSKPVGGLPETAKDQLDRFMEVFKELEATAPKVEALLGRGHDYLKKSTDGTATNLQNNLKTLKTRWDNILSRANDKKIKLEIALKEATEFHEALQAFINWLTQAEKTLSNLKPVSRVLETIKFQIEEHKEFQNEVSSQRETMLSLDKKGTHLKYFSQKQDVILIKNLLVSVQHRWEKVVSKSAERTRALDYGYKEAKEFNDSWEFMCGWLDDAANNLKDLGTQNKNDPLKIKKEIEKHKEFQKELSAKQPVYDSTMKNGKQLKDKAPKTDETTIKNMLTELKNKWLNVCNLSVEKQRKLEEALLFSGQFKDALKALMDWLKQMQSGLDTKTPVHGDLDTVINLVEKHKNFEEELNARTDQVESLKKTAEGLLETADREDAVRIKSQVTELTTQWESIWTLSKTKTKRLEEALKQAEELHKNVNMLLEWLTNAEMKLQFSGPLPEDEDEIRKQLEDHEKFMREMQDKERDKDFTIKLAKEILDKCHPDAVTVIKHWITIIQSRWDELASWSLQRRDKLDEHLKQLKDLLALLDELMQWLLGKENTLTTLEQEPLPDDVEIIKTLIDENQSFMDTLSARQTDIDSVCKPMRARTTAPSSRRHSKVGKPGYMSDRDSSSPSRDYPKPWLDFLYEQSGYPYTSSYSGSRRTSRVSPGDRGTPRFPDRRGSRASVGQEQSIKNPRAKALWEKWRHVWMMSWDRDRRLRDKLGYLQELEKVKNFNWDEWRKRFLKYHSNKKSRVTDLLRKLDTDVDGYLPRDDFIDGILKNKFPSSKLELSAVADKFDHGDGQIDWREFIAALRPDWADRGPLTDTQRIDDEINRQVAQCTCRQKFKVFQVGEGKYRFGDSQKLRLVRILRSTVMVRVGGGWCALDEFLVKNDPCRAKGRTNVELREQFTLASGVSQSMTPFKTRSNASPNSSVSSQSGQRTGYSSTGPITKIKEKSERSLPMPGNTRGSFDASGTYSEEHMSFSRRASGIPGSRNGSRPPSRTGSNMSLNSDDSPRGNSVRRSSSMRSGGSMGGRTSVRNPVGFGSSSPRKSSVTTSYTNGRTASSSSTDRTPIAGRMRSKSYITPRPSKLMKSSSATNIPVFVGCFSNSNSTTSTPIRPSNSANWERTRKRSCIPRYMGQTSPQAVSNSATTTPSSGGVGGFIEMSLGFEEEDVDLQSVDDFSETLSETSVLVRSRTPSSSNIPISTNLRTRTPSGSTSGLIQRSGSGIASSSDYGGRRTSKTTTSYGADGSRLRSTTTTTSYGSSSNKNSGGAGGDSQQQTKNW</sequence>
<evidence type="ECO:0000256" key="4">
    <source>
        <dbReference type="SAM" id="Coils"/>
    </source>
</evidence>
<dbReference type="FunFam" id="3.30.920.20:FF:000001">
    <property type="entry name" value="Microtubule-actin cross-linking factor 1"/>
    <property type="match status" value="1"/>
</dbReference>
<dbReference type="FunFam" id="1.20.58.60:FF:000039">
    <property type="entry name" value="Short stop, isoform N"/>
    <property type="match status" value="1"/>
</dbReference>
<feature type="coiled-coil region" evidence="4">
    <location>
        <begin position="1190"/>
        <end position="1217"/>
    </location>
</feature>
<dbReference type="FunFam" id="1.20.58.60:FF:000040">
    <property type="entry name" value="Short stop, isoform N"/>
    <property type="match status" value="1"/>
</dbReference>
<dbReference type="GO" id="GO:0005198">
    <property type="term" value="F:structural molecule activity"/>
    <property type="evidence" value="ECO:0007669"/>
    <property type="project" value="TreeGrafter"/>
</dbReference>
<evidence type="ECO:0000313" key="8">
    <source>
        <dbReference type="EMBL" id="CDW24537.1"/>
    </source>
</evidence>
<feature type="non-terminal residue" evidence="8">
    <location>
        <position position="1"/>
    </location>
</feature>
<proteinExistence type="predicted"/>
<feature type="compositionally biased region" description="Polar residues" evidence="5">
    <location>
        <begin position="3776"/>
        <end position="3785"/>
    </location>
</feature>
<dbReference type="SUPFAM" id="SSF47473">
    <property type="entry name" value="EF-hand"/>
    <property type="match status" value="1"/>
</dbReference>
<dbReference type="Gene3D" id="1.10.238.10">
    <property type="entry name" value="EF-hand"/>
    <property type="match status" value="1"/>
</dbReference>
<dbReference type="EMBL" id="HACA01007176">
    <property type="protein sequence ID" value="CDW24537.1"/>
    <property type="molecule type" value="Transcribed_RNA"/>
</dbReference>
<feature type="coiled-coil region" evidence="4">
    <location>
        <begin position="173"/>
        <end position="210"/>
    </location>
</feature>
<dbReference type="InterPro" id="IPR002048">
    <property type="entry name" value="EF_hand_dom"/>
</dbReference>
<feature type="compositionally biased region" description="Low complexity" evidence="5">
    <location>
        <begin position="3786"/>
        <end position="3798"/>
    </location>
</feature>
<accession>A0A0K2TG25</accession>
<keyword evidence="3" id="KW-0206">Cytoskeleton</keyword>
<feature type="region of interest" description="Disordered" evidence="5">
    <location>
        <begin position="3514"/>
        <end position="3552"/>
    </location>
</feature>
<dbReference type="InterPro" id="IPR011992">
    <property type="entry name" value="EF-hand-dom_pair"/>
</dbReference>
<reference evidence="8" key="1">
    <citation type="submission" date="2014-05" db="EMBL/GenBank/DDBJ databases">
        <authorList>
            <person name="Chronopoulou M."/>
        </authorList>
    </citation>
    <scope>NUCLEOTIDE SEQUENCE</scope>
    <source>
        <tissue evidence="8">Whole organism</tissue>
    </source>
</reference>
<evidence type="ECO:0000259" key="7">
    <source>
        <dbReference type="PROSITE" id="PS51460"/>
    </source>
</evidence>
<feature type="compositionally biased region" description="Polar residues" evidence="5">
    <location>
        <begin position="3855"/>
        <end position="3873"/>
    </location>
</feature>
<dbReference type="Pfam" id="PF02187">
    <property type="entry name" value="GAS2"/>
    <property type="match status" value="1"/>
</dbReference>
<dbReference type="GO" id="GO:0005886">
    <property type="term" value="C:plasma membrane"/>
    <property type="evidence" value="ECO:0007669"/>
    <property type="project" value="UniProtKB-SubCell"/>
</dbReference>
<feature type="compositionally biased region" description="Polar residues" evidence="5">
    <location>
        <begin position="805"/>
        <end position="829"/>
    </location>
</feature>
<keyword evidence="4" id="KW-0175">Coiled coil</keyword>
<dbReference type="PANTHER" id="PTHR23169">
    <property type="entry name" value="ENVOPLAKIN"/>
    <property type="match status" value="1"/>
</dbReference>
<feature type="region of interest" description="Disordered" evidence="5">
    <location>
        <begin position="3776"/>
        <end position="3940"/>
    </location>
</feature>
<feature type="coiled-coil region" evidence="4">
    <location>
        <begin position="1352"/>
        <end position="1553"/>
    </location>
</feature>
<evidence type="ECO:0000256" key="1">
    <source>
        <dbReference type="ARBA" id="ARBA00004245"/>
    </source>
</evidence>
<dbReference type="Gene3D" id="3.90.1290.10">
    <property type="entry name" value="Plakin repeat"/>
    <property type="match status" value="1"/>
</dbReference>
<dbReference type="SUPFAM" id="SSF75399">
    <property type="entry name" value="Plakin repeat"/>
    <property type="match status" value="1"/>
</dbReference>
<evidence type="ECO:0000256" key="3">
    <source>
        <dbReference type="ARBA" id="ARBA00023212"/>
    </source>
</evidence>
<dbReference type="InterPro" id="IPR003108">
    <property type="entry name" value="GAR_dom"/>
</dbReference>
<evidence type="ECO:0000259" key="6">
    <source>
        <dbReference type="PROSITE" id="PS50222"/>
    </source>
</evidence>
<feature type="domain" description="EF-hand" evidence="6">
    <location>
        <begin position="3609"/>
        <end position="3644"/>
    </location>
</feature>
<dbReference type="InterPro" id="IPR035915">
    <property type="entry name" value="Plakin_repeat_sf"/>
</dbReference>
<feature type="compositionally biased region" description="Low complexity" evidence="5">
    <location>
        <begin position="4118"/>
        <end position="4133"/>
    </location>
</feature>
<feature type="coiled-coil region" evidence="4">
    <location>
        <begin position="721"/>
        <end position="755"/>
    </location>
</feature>
<dbReference type="PANTHER" id="PTHR23169:SF23">
    <property type="entry name" value="SHORT STOP, ISOFORM H"/>
    <property type="match status" value="1"/>
</dbReference>
<feature type="region of interest" description="Disordered" evidence="5">
    <location>
        <begin position="3461"/>
        <end position="3496"/>
    </location>
</feature>
<dbReference type="SMART" id="SM00243">
    <property type="entry name" value="GAS2"/>
    <property type="match status" value="1"/>
</dbReference>
<dbReference type="GO" id="GO:0005509">
    <property type="term" value="F:calcium ion binding"/>
    <property type="evidence" value="ECO:0007669"/>
    <property type="project" value="InterPro"/>
</dbReference>
<feature type="coiled-coil region" evidence="4">
    <location>
        <begin position="3277"/>
        <end position="3345"/>
    </location>
</feature>
<feature type="region of interest" description="Disordered" evidence="5">
    <location>
        <begin position="4054"/>
        <end position="4147"/>
    </location>
</feature>
<dbReference type="FunFam" id="1.20.58.60:FF:000001">
    <property type="entry name" value="Microtubule-actin cross-linking factor 1"/>
    <property type="match status" value="4"/>
</dbReference>
<dbReference type="SMART" id="SM00150">
    <property type="entry name" value="SPEC"/>
    <property type="match status" value="30"/>
</dbReference>
<dbReference type="Gene3D" id="1.20.58.60">
    <property type="match status" value="24"/>
</dbReference>
<dbReference type="OrthoDB" id="6357129at2759"/>
<dbReference type="GO" id="GO:0031122">
    <property type="term" value="P:cytoplasmic microtubule organization"/>
    <property type="evidence" value="ECO:0007669"/>
    <property type="project" value="TreeGrafter"/>
</dbReference>
<evidence type="ECO:0000256" key="5">
    <source>
        <dbReference type="SAM" id="MobiDB-lite"/>
    </source>
</evidence>
<dbReference type="PROSITE" id="PS51460">
    <property type="entry name" value="GAR"/>
    <property type="match status" value="1"/>
</dbReference>
<name>A0A0K2TG25_LEPSM</name>
<dbReference type="Pfam" id="PF00435">
    <property type="entry name" value="Spectrin"/>
    <property type="match status" value="17"/>
</dbReference>
<feature type="compositionally biased region" description="Polar residues" evidence="5">
    <location>
        <begin position="3827"/>
        <end position="3837"/>
    </location>
</feature>
<dbReference type="SUPFAM" id="SSF46966">
    <property type="entry name" value="Spectrin repeat"/>
    <property type="match status" value="24"/>
</dbReference>
<dbReference type="GO" id="GO:0005882">
    <property type="term" value="C:intermediate filament"/>
    <property type="evidence" value="ECO:0007669"/>
    <property type="project" value="TreeGrafter"/>
</dbReference>
<feature type="compositionally biased region" description="Low complexity" evidence="5">
    <location>
        <begin position="3514"/>
        <end position="3527"/>
    </location>
</feature>
<feature type="compositionally biased region" description="Low complexity" evidence="5">
    <location>
        <begin position="3877"/>
        <end position="3900"/>
    </location>
</feature>
<keyword evidence="2" id="KW-0963">Cytoplasm</keyword>
<dbReference type="GO" id="GO:0045104">
    <property type="term" value="P:intermediate filament cytoskeleton organization"/>
    <property type="evidence" value="ECO:0007669"/>
    <property type="project" value="InterPro"/>
</dbReference>
<comment type="subcellular location">
    <subcellularLocation>
        <location evidence="1">Cytoplasm</location>
        <location evidence="1">Cytoskeleton</location>
    </subcellularLocation>
</comment>
<dbReference type="InterPro" id="IPR002017">
    <property type="entry name" value="Spectrin_repeat"/>
</dbReference>
<dbReference type="GO" id="GO:0030056">
    <property type="term" value="C:hemidesmosome"/>
    <property type="evidence" value="ECO:0007669"/>
    <property type="project" value="TreeGrafter"/>
</dbReference>
<feature type="compositionally biased region" description="Low complexity" evidence="5">
    <location>
        <begin position="3907"/>
        <end position="3918"/>
    </location>
</feature>
<dbReference type="GO" id="GO:0005737">
    <property type="term" value="C:cytoplasm"/>
    <property type="evidence" value="ECO:0007669"/>
    <property type="project" value="TreeGrafter"/>
</dbReference>
<feature type="compositionally biased region" description="Basic and acidic residues" evidence="5">
    <location>
        <begin position="3532"/>
        <end position="3541"/>
    </location>
</feature>